<dbReference type="InterPro" id="IPR032061">
    <property type="entry name" value="DUF4802"/>
</dbReference>
<dbReference type="EMBL" id="OUUW01000001">
    <property type="protein sequence ID" value="SPP75004.1"/>
    <property type="molecule type" value="Genomic_DNA"/>
</dbReference>
<dbReference type="Proteomes" id="UP000268350">
    <property type="component" value="Unassembled WGS sequence"/>
</dbReference>
<keyword evidence="4" id="KW-1185">Reference proteome</keyword>
<evidence type="ECO:0000313" key="3">
    <source>
        <dbReference type="EMBL" id="SPP75004.1"/>
    </source>
</evidence>
<evidence type="ECO:0000313" key="4">
    <source>
        <dbReference type="Proteomes" id="UP000268350"/>
    </source>
</evidence>
<accession>A0A3B0J1E4</accession>
<protein>
    <recommendedName>
        <fullName evidence="2">DUF4802 domain-containing protein</fullName>
    </recommendedName>
</protein>
<feature type="domain" description="DUF4802" evidence="2">
    <location>
        <begin position="523"/>
        <end position="578"/>
    </location>
</feature>
<dbReference type="AlphaFoldDB" id="A0A3B0J1E4"/>
<name>A0A3B0J1E4_DROGU</name>
<feature type="compositionally biased region" description="Polar residues" evidence="1">
    <location>
        <begin position="479"/>
        <end position="491"/>
    </location>
</feature>
<sequence>MPAAEGEGRARAVHFNELAFQTKFYHACPGSRSLFNDSASPRLGPSAWTEKKQHKRKWNTICLCFPFLFLSFSLQDIQSLWLTSWLSSGSGRNKRSSSSSGGEDKRAVNVYTLQQPHKFPLQLDVYSGGNCSFDCHHHQQQQQQQREELDRNHPSQKSTLSASFAQQNSQPRRRLSQTCEAAAETKFIESSMSQTMDDMVYQCSNQNSIYVLNASYNAYGDLGTYAATKREINGSQSRAAAAHPIEATCSTTAAGVGVGVQHKFKSSGSATTGSLGGCASNYVNPVATSMSTTMCSPAATALQKLFNCSVGNACQNVTHTHNGSNNNNTLHGSGHNNGCLSATRGNLCEGGATGVANASGSGAGVPAGGAPQPLLAKKKCTNVKSTLIAKKTKFLKFLEEEKWRNAAAAAAAAAEDEGREDISNEAEPSSAATLSTTSSFVGHSGVQGRNNNGRHLKNQSNSQEAGSSRTRAGTGTGTQPHQQNKLNNWSMHNEDSNKLTNYPQQQEQQEQRQHQSYVKEQTKSSYELYQEAADILGLSCSLCDNCRCLDCQSGYFDCDDDDESYSEQSLMDDEYDDYDYSVEELQMLLTREHQLGQGPEQTLCYAVDCQQNCHLPQDEAQEPPAAGQGNVEPEPEYVGVSGPHRVAIDFDLINATCSQVLQNCETFNDLSLLDAAGTEQRPFT</sequence>
<feature type="region of interest" description="Disordered" evidence="1">
    <location>
        <begin position="137"/>
        <end position="178"/>
    </location>
</feature>
<proteinExistence type="predicted"/>
<evidence type="ECO:0000256" key="1">
    <source>
        <dbReference type="SAM" id="MobiDB-lite"/>
    </source>
</evidence>
<evidence type="ECO:0000259" key="2">
    <source>
        <dbReference type="Pfam" id="PF16060"/>
    </source>
</evidence>
<gene>
    <name evidence="3" type="ORF">DGUA_6G002723</name>
</gene>
<feature type="region of interest" description="Disordered" evidence="1">
    <location>
        <begin position="411"/>
        <end position="519"/>
    </location>
</feature>
<feature type="region of interest" description="Disordered" evidence="1">
    <location>
        <begin position="618"/>
        <end position="638"/>
    </location>
</feature>
<reference evidence="4" key="1">
    <citation type="submission" date="2018-01" db="EMBL/GenBank/DDBJ databases">
        <authorList>
            <person name="Alioto T."/>
            <person name="Alioto T."/>
        </authorList>
    </citation>
    <scope>NUCLEOTIDE SEQUENCE [LARGE SCALE GENOMIC DNA]</scope>
</reference>
<dbReference type="Pfam" id="PF16060">
    <property type="entry name" value="DUF4802"/>
    <property type="match status" value="1"/>
</dbReference>
<dbReference type="OrthoDB" id="6781345at2759"/>
<feature type="compositionally biased region" description="Polar residues" evidence="1">
    <location>
        <begin position="155"/>
        <end position="170"/>
    </location>
</feature>
<feature type="compositionally biased region" description="Low complexity" evidence="1">
    <location>
        <begin position="429"/>
        <end position="439"/>
    </location>
</feature>
<dbReference type="OMA" id="CSLQHKF"/>
<organism evidence="3 4">
    <name type="scientific">Drosophila guanche</name>
    <name type="common">Fruit fly</name>
    <dbReference type="NCBI Taxonomy" id="7266"/>
    <lineage>
        <taxon>Eukaryota</taxon>
        <taxon>Metazoa</taxon>
        <taxon>Ecdysozoa</taxon>
        <taxon>Arthropoda</taxon>
        <taxon>Hexapoda</taxon>
        <taxon>Insecta</taxon>
        <taxon>Pterygota</taxon>
        <taxon>Neoptera</taxon>
        <taxon>Endopterygota</taxon>
        <taxon>Diptera</taxon>
        <taxon>Brachycera</taxon>
        <taxon>Muscomorpha</taxon>
        <taxon>Ephydroidea</taxon>
        <taxon>Drosophilidae</taxon>
        <taxon>Drosophila</taxon>
        <taxon>Sophophora</taxon>
    </lineage>
</organism>